<keyword evidence="1 3" id="KW-0805">Transcription regulation</keyword>
<sequence length="162" mass="18001">MPNSHKDPREQYRAVESLITEWLKERRALLTTYTAMAVDVDHGPSPDSQHRRQQALCELLVDYVSAGHFEVFHQLIEEAECFADGSNALAAGLMPAIGDTTEFILAYEEKYTGSAGNGDKLSRDLSALGEILETRFELEDRLIAGLHGSHRRLMEAPVQSAS</sequence>
<evidence type="ECO:0000256" key="2">
    <source>
        <dbReference type="ARBA" id="ARBA00023163"/>
    </source>
</evidence>
<evidence type="ECO:0000256" key="1">
    <source>
        <dbReference type="ARBA" id="ARBA00023015"/>
    </source>
</evidence>
<name>A0A939IK07_9GAMM</name>
<dbReference type="RefSeq" id="WP_206561703.1">
    <property type="nucleotide sequence ID" value="NZ_JAFKCZ010000013.1"/>
</dbReference>
<proteinExistence type="inferred from homology"/>
<dbReference type="Pfam" id="PF04353">
    <property type="entry name" value="Rsd_AlgQ"/>
    <property type="match status" value="1"/>
</dbReference>
<dbReference type="PIRSF" id="PIRSF016548">
    <property type="entry name" value="Rsd_AlgQ"/>
    <property type="match status" value="1"/>
</dbReference>
<dbReference type="AlphaFoldDB" id="A0A939IK07"/>
<gene>
    <name evidence="4" type="ORF">JYP50_16715</name>
</gene>
<dbReference type="InterPro" id="IPR038309">
    <property type="entry name" value="Rsd/AlgQ_sf"/>
</dbReference>
<evidence type="ECO:0000313" key="4">
    <source>
        <dbReference type="EMBL" id="MBN7798254.1"/>
    </source>
</evidence>
<evidence type="ECO:0000256" key="3">
    <source>
        <dbReference type="RuleBase" id="RU004409"/>
    </source>
</evidence>
<keyword evidence="2 3" id="KW-0804">Transcription</keyword>
<dbReference type="Gene3D" id="1.20.120.1370">
    <property type="entry name" value="Regulator of RNA polymerase sigma(70) subunit, domain 4"/>
    <property type="match status" value="1"/>
</dbReference>
<reference evidence="4" key="1">
    <citation type="submission" date="2021-02" db="EMBL/GenBank/DDBJ databases">
        <title>PHA producing bacteria isolated from coastal sediment in Guangdong, Shenzhen.</title>
        <authorList>
            <person name="Zheng W."/>
            <person name="Yu S."/>
            <person name="Huang Y."/>
        </authorList>
    </citation>
    <scope>NUCLEOTIDE SEQUENCE</scope>
    <source>
        <strain evidence="4">TN14-10</strain>
    </source>
</reference>
<accession>A0A939IK07</accession>
<keyword evidence="5" id="KW-1185">Reference proteome</keyword>
<dbReference type="Proteomes" id="UP000664303">
    <property type="component" value="Unassembled WGS sequence"/>
</dbReference>
<evidence type="ECO:0000313" key="5">
    <source>
        <dbReference type="Proteomes" id="UP000664303"/>
    </source>
</evidence>
<comment type="caution">
    <text evidence="4">The sequence shown here is derived from an EMBL/GenBank/DDBJ whole genome shotgun (WGS) entry which is preliminary data.</text>
</comment>
<protein>
    <submittedName>
        <fullName evidence="4">Rsd/AlgQ family anti-sigma factor</fullName>
    </submittedName>
</protein>
<dbReference type="InterPro" id="IPR007448">
    <property type="entry name" value="Sigma70_reg_Rsd_AlgQ"/>
</dbReference>
<dbReference type="GO" id="GO:0006355">
    <property type="term" value="P:regulation of DNA-templated transcription"/>
    <property type="evidence" value="ECO:0007669"/>
    <property type="project" value="InterPro"/>
</dbReference>
<organism evidence="4 5">
    <name type="scientific">Parahaliea mediterranea</name>
    <dbReference type="NCBI Taxonomy" id="651086"/>
    <lineage>
        <taxon>Bacteria</taxon>
        <taxon>Pseudomonadati</taxon>
        <taxon>Pseudomonadota</taxon>
        <taxon>Gammaproteobacteria</taxon>
        <taxon>Cellvibrionales</taxon>
        <taxon>Halieaceae</taxon>
        <taxon>Parahaliea</taxon>
    </lineage>
</organism>
<comment type="similarity">
    <text evidence="3">Belongs to the Rsd/AlgQ family.</text>
</comment>
<dbReference type="EMBL" id="JAFKCZ010000013">
    <property type="protein sequence ID" value="MBN7798254.1"/>
    <property type="molecule type" value="Genomic_DNA"/>
</dbReference>